<dbReference type="EMBL" id="WJXB01000002">
    <property type="protein sequence ID" value="MRN52861.1"/>
    <property type="molecule type" value="Genomic_DNA"/>
</dbReference>
<reference evidence="1 2" key="1">
    <citation type="submission" date="2019-11" db="EMBL/GenBank/DDBJ databases">
        <title>Paenibacillus monticola sp. nov., a novel PGPR strain isolated from mountain sample in China.</title>
        <authorList>
            <person name="Zhao Q."/>
            <person name="Li H.-P."/>
            <person name="Zhang J.-L."/>
        </authorList>
    </citation>
    <scope>NUCLEOTIDE SEQUENCE [LARGE SCALE GENOMIC DNA]</scope>
    <source>
        <strain evidence="1 2">LC-T2</strain>
    </source>
</reference>
<name>A0A7X2H3F4_9BACL</name>
<dbReference type="Gene3D" id="3.40.50.720">
    <property type="entry name" value="NAD(P)-binding Rossmann-like Domain"/>
    <property type="match status" value="1"/>
</dbReference>
<proteinExistence type="predicted"/>
<dbReference type="Proteomes" id="UP000463051">
    <property type="component" value="Unassembled WGS sequence"/>
</dbReference>
<evidence type="ECO:0000313" key="1">
    <source>
        <dbReference type="EMBL" id="MRN52861.1"/>
    </source>
</evidence>
<dbReference type="AlphaFoldDB" id="A0A7X2H3F4"/>
<accession>A0A7X2H3F4</accession>
<comment type="caution">
    <text evidence="1">The sequence shown here is derived from an EMBL/GenBank/DDBJ whole genome shotgun (WGS) entry which is preliminary data.</text>
</comment>
<organism evidence="1 2">
    <name type="scientific">Paenibacillus monticola</name>
    <dbReference type="NCBI Taxonomy" id="2666075"/>
    <lineage>
        <taxon>Bacteria</taxon>
        <taxon>Bacillati</taxon>
        <taxon>Bacillota</taxon>
        <taxon>Bacilli</taxon>
        <taxon>Bacillales</taxon>
        <taxon>Paenibacillaceae</taxon>
        <taxon>Paenibacillus</taxon>
    </lineage>
</organism>
<evidence type="ECO:0000313" key="2">
    <source>
        <dbReference type="Proteomes" id="UP000463051"/>
    </source>
</evidence>
<sequence>MDKRGKADGIRAFSLHPGSIVETGLSRFASKEQLQAIGVIDKDGKPILDPSKNLKTVEQGASTSVWCAISPQLDGMGASIARTTTSPRWWRMRLNGTMIRFAELDHWRLGSCLMQSILKLLIASGA</sequence>
<keyword evidence="2" id="KW-1185">Reference proteome</keyword>
<protein>
    <submittedName>
        <fullName evidence="1">Uncharacterized protein</fullName>
    </submittedName>
</protein>
<gene>
    <name evidence="1" type="ORF">GJB61_07595</name>
</gene>